<dbReference type="EMBL" id="KB741289">
    <property type="protein sequence ID" value="ENN70627.1"/>
    <property type="molecule type" value="Genomic_DNA"/>
</dbReference>
<dbReference type="PANTHER" id="PTHR45630">
    <property type="entry name" value="CATION-TRANSPORTING ATPASE-RELATED"/>
    <property type="match status" value="1"/>
</dbReference>
<evidence type="ECO:0000256" key="2">
    <source>
        <dbReference type="ARBA" id="ARBA00022553"/>
    </source>
</evidence>
<dbReference type="SUPFAM" id="SSF81653">
    <property type="entry name" value="Calcium ATPase, transduction domain A"/>
    <property type="match status" value="1"/>
</dbReference>
<dbReference type="PANTHER" id="PTHR45630:SF8">
    <property type="entry name" value="CATION-TRANSPORTING ATPASE"/>
    <property type="match status" value="1"/>
</dbReference>
<protein>
    <recommendedName>
        <fullName evidence="9">P-type ATPase A domain-containing protein</fullName>
    </recommendedName>
</protein>
<keyword evidence="7" id="KW-1278">Translocase</keyword>
<evidence type="ECO:0000256" key="8">
    <source>
        <dbReference type="ARBA" id="ARBA00049360"/>
    </source>
</evidence>
<name>N6TWF2_DENPD</name>
<dbReference type="GO" id="GO:0006874">
    <property type="term" value="P:intracellular calcium ion homeostasis"/>
    <property type="evidence" value="ECO:0007669"/>
    <property type="project" value="TreeGrafter"/>
</dbReference>
<dbReference type="AlphaFoldDB" id="N6TWF2"/>
<dbReference type="InterPro" id="IPR006544">
    <property type="entry name" value="P-type_TPase_V"/>
</dbReference>
<keyword evidence="5" id="KW-0067">ATP-binding</keyword>
<dbReference type="Gene3D" id="2.70.150.10">
    <property type="entry name" value="Calcium-transporting ATPase, cytoplasmic transduction domain A"/>
    <property type="match status" value="1"/>
</dbReference>
<dbReference type="OrthoDB" id="48943at2759"/>
<evidence type="ECO:0000259" key="9">
    <source>
        <dbReference type="Pfam" id="PF00122"/>
    </source>
</evidence>
<feature type="domain" description="P-type ATPase A" evidence="9">
    <location>
        <begin position="3"/>
        <end position="59"/>
    </location>
</feature>
<gene>
    <name evidence="10" type="ORF">YQE_12660</name>
</gene>
<dbReference type="HOGENOM" id="CLU_2924968_0_0_1"/>
<feature type="non-terminal residue" evidence="10">
    <location>
        <position position="1"/>
    </location>
</feature>
<evidence type="ECO:0000313" key="10">
    <source>
        <dbReference type="EMBL" id="ENN70627.1"/>
    </source>
</evidence>
<sequence>MAIEPEALVPGDLIVMPAANYIMPCDAVLITGQSIVNESVLTGKAHKRHILYSGTHVLQTR</sequence>
<comment type="subcellular location">
    <subcellularLocation>
        <location evidence="1">Membrane</location>
        <topology evidence="1">Multi-pass membrane protein</topology>
    </subcellularLocation>
</comment>
<reference evidence="10" key="1">
    <citation type="journal article" date="2013" name="Genome Biol.">
        <title>Draft genome of the mountain pine beetle, Dendroctonus ponderosae Hopkins, a major forest pest.</title>
        <authorList>
            <person name="Keeling C.I."/>
            <person name="Yuen M.M."/>
            <person name="Liao N.Y."/>
            <person name="Docking T.R."/>
            <person name="Chan S.K."/>
            <person name="Taylor G.A."/>
            <person name="Palmquist D.L."/>
            <person name="Jackman S.D."/>
            <person name="Nguyen A."/>
            <person name="Li M."/>
            <person name="Henderson H."/>
            <person name="Janes J.K."/>
            <person name="Zhao Y."/>
            <person name="Pandoh P."/>
            <person name="Moore R."/>
            <person name="Sperling F.A."/>
            <person name="Huber D.P."/>
            <person name="Birol I."/>
            <person name="Jones S.J."/>
            <person name="Bohlmann J."/>
        </authorList>
    </citation>
    <scope>NUCLEOTIDE SEQUENCE</scope>
</reference>
<dbReference type="InterPro" id="IPR059000">
    <property type="entry name" value="ATPase_P-type_domA"/>
</dbReference>
<dbReference type="GO" id="GO:0016020">
    <property type="term" value="C:membrane"/>
    <property type="evidence" value="ECO:0007669"/>
    <property type="project" value="UniProtKB-SubCell"/>
</dbReference>
<comment type="catalytic activity">
    <reaction evidence="8">
        <text>ATP + H2O = ADP + phosphate + H(+)</text>
        <dbReference type="Rhea" id="RHEA:13065"/>
        <dbReference type="ChEBI" id="CHEBI:15377"/>
        <dbReference type="ChEBI" id="CHEBI:15378"/>
        <dbReference type="ChEBI" id="CHEBI:30616"/>
        <dbReference type="ChEBI" id="CHEBI:43474"/>
        <dbReference type="ChEBI" id="CHEBI:456216"/>
    </reaction>
</comment>
<keyword evidence="2" id="KW-0597">Phosphoprotein</keyword>
<evidence type="ECO:0000256" key="5">
    <source>
        <dbReference type="ARBA" id="ARBA00022840"/>
    </source>
</evidence>
<evidence type="ECO:0000256" key="6">
    <source>
        <dbReference type="ARBA" id="ARBA00022842"/>
    </source>
</evidence>
<evidence type="ECO:0000256" key="7">
    <source>
        <dbReference type="ARBA" id="ARBA00022967"/>
    </source>
</evidence>
<proteinExistence type="predicted"/>
<keyword evidence="4" id="KW-0547">Nucleotide-binding</keyword>
<dbReference type="GO" id="GO:0046872">
    <property type="term" value="F:metal ion binding"/>
    <property type="evidence" value="ECO:0007669"/>
    <property type="project" value="UniProtKB-KW"/>
</dbReference>
<evidence type="ECO:0000256" key="3">
    <source>
        <dbReference type="ARBA" id="ARBA00022723"/>
    </source>
</evidence>
<accession>N6TWF2</accession>
<organism evidence="10">
    <name type="scientific">Dendroctonus ponderosae</name>
    <name type="common">Mountain pine beetle</name>
    <dbReference type="NCBI Taxonomy" id="77166"/>
    <lineage>
        <taxon>Eukaryota</taxon>
        <taxon>Metazoa</taxon>
        <taxon>Ecdysozoa</taxon>
        <taxon>Arthropoda</taxon>
        <taxon>Hexapoda</taxon>
        <taxon>Insecta</taxon>
        <taxon>Pterygota</taxon>
        <taxon>Neoptera</taxon>
        <taxon>Endopterygota</taxon>
        <taxon>Coleoptera</taxon>
        <taxon>Polyphaga</taxon>
        <taxon>Cucujiformia</taxon>
        <taxon>Curculionidae</taxon>
        <taxon>Scolytinae</taxon>
        <taxon>Dendroctonus</taxon>
    </lineage>
</organism>
<dbReference type="InterPro" id="IPR008250">
    <property type="entry name" value="ATPase_P-typ_transduc_dom_A_sf"/>
</dbReference>
<evidence type="ECO:0000256" key="1">
    <source>
        <dbReference type="ARBA" id="ARBA00004141"/>
    </source>
</evidence>
<dbReference type="Pfam" id="PF00122">
    <property type="entry name" value="E1-E2_ATPase"/>
    <property type="match status" value="1"/>
</dbReference>
<keyword evidence="6" id="KW-0460">Magnesium</keyword>
<keyword evidence="3" id="KW-0479">Metal-binding</keyword>
<dbReference type="GO" id="GO:0019829">
    <property type="term" value="F:ATPase-coupled monoatomic cation transmembrane transporter activity"/>
    <property type="evidence" value="ECO:0007669"/>
    <property type="project" value="TreeGrafter"/>
</dbReference>
<evidence type="ECO:0000256" key="4">
    <source>
        <dbReference type="ARBA" id="ARBA00022741"/>
    </source>
</evidence>
<dbReference type="GO" id="GO:0015203">
    <property type="term" value="F:polyamine transmembrane transporter activity"/>
    <property type="evidence" value="ECO:0007669"/>
    <property type="project" value="TreeGrafter"/>
</dbReference>
<dbReference type="GO" id="GO:0005524">
    <property type="term" value="F:ATP binding"/>
    <property type="evidence" value="ECO:0007669"/>
    <property type="project" value="UniProtKB-KW"/>
</dbReference>
<dbReference type="GO" id="GO:0140358">
    <property type="term" value="F:P-type transmembrane transporter activity"/>
    <property type="evidence" value="ECO:0007669"/>
    <property type="project" value="InterPro"/>
</dbReference>